<protein>
    <recommendedName>
        <fullName evidence="5">DRBM domain-containing protein</fullName>
    </recommendedName>
</protein>
<name>A0AAD9UKF5_RIDPI</name>
<dbReference type="Pfam" id="PF00035">
    <property type="entry name" value="dsrm"/>
    <property type="match status" value="3"/>
</dbReference>
<dbReference type="GO" id="GO:0010494">
    <property type="term" value="C:cytoplasmic stress granule"/>
    <property type="evidence" value="ECO:0007669"/>
    <property type="project" value="TreeGrafter"/>
</dbReference>
<dbReference type="CDD" id="cd19861">
    <property type="entry name" value="DSRM_STAU_rpt5"/>
    <property type="match status" value="1"/>
</dbReference>
<dbReference type="GO" id="GO:0005886">
    <property type="term" value="C:plasma membrane"/>
    <property type="evidence" value="ECO:0007669"/>
    <property type="project" value="TreeGrafter"/>
</dbReference>
<keyword evidence="7" id="KW-1185">Reference proteome</keyword>
<feature type="region of interest" description="Disordered" evidence="4">
    <location>
        <begin position="1"/>
        <end position="27"/>
    </location>
</feature>
<feature type="domain" description="DRBM" evidence="5">
    <location>
        <begin position="125"/>
        <end position="193"/>
    </location>
</feature>
<dbReference type="CDD" id="cd19857">
    <property type="entry name" value="DSRM_STAU_rpt1"/>
    <property type="match status" value="1"/>
</dbReference>
<evidence type="ECO:0000256" key="2">
    <source>
        <dbReference type="ARBA" id="ARBA00022884"/>
    </source>
</evidence>
<evidence type="ECO:0000256" key="1">
    <source>
        <dbReference type="ARBA" id="ARBA00022737"/>
    </source>
</evidence>
<dbReference type="Pfam" id="PF16482">
    <property type="entry name" value="Staufen_C"/>
    <property type="match status" value="1"/>
</dbReference>
<dbReference type="EMBL" id="JAODUO010000028">
    <property type="protein sequence ID" value="KAK2192537.1"/>
    <property type="molecule type" value="Genomic_DNA"/>
</dbReference>
<dbReference type="CDD" id="cd19860">
    <property type="entry name" value="DSRM_STAU_rpt4"/>
    <property type="match status" value="1"/>
</dbReference>
<feature type="region of interest" description="Disordered" evidence="4">
    <location>
        <begin position="509"/>
        <end position="534"/>
    </location>
</feature>
<feature type="region of interest" description="Disordered" evidence="4">
    <location>
        <begin position="736"/>
        <end position="761"/>
    </location>
</feature>
<feature type="domain" description="DRBM" evidence="5">
    <location>
        <begin position="334"/>
        <end position="401"/>
    </location>
</feature>
<evidence type="ECO:0000259" key="5">
    <source>
        <dbReference type="PROSITE" id="PS50137"/>
    </source>
</evidence>
<reference evidence="6" key="1">
    <citation type="journal article" date="2023" name="Mol. Biol. Evol.">
        <title>Third-Generation Sequencing Reveals the Adaptive Role of the Epigenome in Three Deep-Sea Polychaetes.</title>
        <authorList>
            <person name="Perez M."/>
            <person name="Aroh O."/>
            <person name="Sun Y."/>
            <person name="Lan Y."/>
            <person name="Juniper S.K."/>
            <person name="Young C.R."/>
            <person name="Angers B."/>
            <person name="Qian P.Y."/>
        </authorList>
    </citation>
    <scope>NUCLEOTIDE SEQUENCE</scope>
    <source>
        <strain evidence="6">R07B-5</strain>
    </source>
</reference>
<comment type="caution">
    <text evidence="6">The sequence shown here is derived from an EMBL/GenBank/DDBJ whole genome shotgun (WGS) entry which is preliminary data.</text>
</comment>
<keyword evidence="2 3" id="KW-0694">RNA-binding</keyword>
<dbReference type="GO" id="GO:0007281">
    <property type="term" value="P:germ cell development"/>
    <property type="evidence" value="ECO:0007669"/>
    <property type="project" value="TreeGrafter"/>
</dbReference>
<feature type="region of interest" description="Disordered" evidence="4">
    <location>
        <begin position="306"/>
        <end position="328"/>
    </location>
</feature>
<dbReference type="SUPFAM" id="SSF54768">
    <property type="entry name" value="dsRNA-binding domain-like"/>
    <property type="match status" value="4"/>
</dbReference>
<feature type="compositionally biased region" description="Basic and acidic residues" evidence="4">
    <location>
        <begin position="745"/>
        <end position="760"/>
    </location>
</feature>
<dbReference type="PANTHER" id="PTHR46054:SF3">
    <property type="entry name" value="MATERNAL EFFECT PROTEIN STAUFEN"/>
    <property type="match status" value="1"/>
</dbReference>
<organism evidence="6 7">
    <name type="scientific">Ridgeia piscesae</name>
    <name type="common">Tubeworm</name>
    <dbReference type="NCBI Taxonomy" id="27915"/>
    <lineage>
        <taxon>Eukaryota</taxon>
        <taxon>Metazoa</taxon>
        <taxon>Spiralia</taxon>
        <taxon>Lophotrochozoa</taxon>
        <taxon>Annelida</taxon>
        <taxon>Polychaeta</taxon>
        <taxon>Sedentaria</taxon>
        <taxon>Canalipalpata</taxon>
        <taxon>Sabellida</taxon>
        <taxon>Siboglinidae</taxon>
        <taxon>Ridgeia</taxon>
    </lineage>
</organism>
<feature type="region of interest" description="Disordered" evidence="4">
    <location>
        <begin position="588"/>
        <end position="608"/>
    </location>
</feature>
<dbReference type="PROSITE" id="PS50137">
    <property type="entry name" value="DS_RBD"/>
    <property type="match status" value="4"/>
</dbReference>
<evidence type="ECO:0000313" key="7">
    <source>
        <dbReference type="Proteomes" id="UP001209878"/>
    </source>
</evidence>
<dbReference type="FunFam" id="3.30.160.20:FF:000007">
    <property type="entry name" value="Double-stranded RNA-binding protein Staufen homolog 1"/>
    <property type="match status" value="2"/>
</dbReference>
<dbReference type="InterPro" id="IPR051740">
    <property type="entry name" value="DRBM-containing_protein"/>
</dbReference>
<feature type="domain" description="DRBM" evidence="5">
    <location>
        <begin position="214"/>
        <end position="302"/>
    </location>
</feature>
<dbReference type="FunFam" id="3.30.160.20:FF:000013">
    <property type="entry name" value="double-stranded RNA-binding protein Staufen homolog 2 isoform X3"/>
    <property type="match status" value="1"/>
</dbReference>
<dbReference type="GO" id="GO:0043025">
    <property type="term" value="C:neuronal cell body"/>
    <property type="evidence" value="ECO:0007669"/>
    <property type="project" value="TreeGrafter"/>
</dbReference>
<dbReference type="Proteomes" id="UP001209878">
    <property type="component" value="Unassembled WGS sequence"/>
</dbReference>
<proteinExistence type="predicted"/>
<dbReference type="GO" id="GO:0003725">
    <property type="term" value="F:double-stranded RNA binding"/>
    <property type="evidence" value="ECO:0007669"/>
    <property type="project" value="TreeGrafter"/>
</dbReference>
<dbReference type="Gene3D" id="3.30.160.20">
    <property type="match status" value="5"/>
</dbReference>
<dbReference type="GO" id="GO:0098964">
    <property type="term" value="P:anterograde dendritic transport of messenger ribonucleoprotein complex"/>
    <property type="evidence" value="ECO:0007669"/>
    <property type="project" value="TreeGrafter"/>
</dbReference>
<evidence type="ECO:0000313" key="6">
    <source>
        <dbReference type="EMBL" id="KAK2192537.1"/>
    </source>
</evidence>
<dbReference type="CDD" id="cd19882">
    <property type="entry name" value="DSRM_STAU2_rpt2"/>
    <property type="match status" value="1"/>
</dbReference>
<keyword evidence="1" id="KW-0677">Repeat</keyword>
<accession>A0AAD9UKF5</accession>
<feature type="domain" description="DRBM" evidence="5">
    <location>
        <begin position="441"/>
        <end position="509"/>
    </location>
</feature>
<dbReference type="GO" id="GO:0032839">
    <property type="term" value="C:dendrite cytoplasm"/>
    <property type="evidence" value="ECO:0007669"/>
    <property type="project" value="GOC"/>
</dbReference>
<dbReference type="GO" id="GO:0035418">
    <property type="term" value="P:protein localization to synapse"/>
    <property type="evidence" value="ECO:0007669"/>
    <property type="project" value="TreeGrafter"/>
</dbReference>
<evidence type="ECO:0000256" key="4">
    <source>
        <dbReference type="SAM" id="MobiDB-lite"/>
    </source>
</evidence>
<dbReference type="CDD" id="cd19859">
    <property type="entry name" value="DSRM_STAU_rpt3"/>
    <property type="match status" value="1"/>
</dbReference>
<feature type="compositionally biased region" description="Low complexity" evidence="4">
    <location>
        <begin position="104"/>
        <end position="115"/>
    </location>
</feature>
<feature type="compositionally biased region" description="Basic residues" evidence="4">
    <location>
        <begin position="412"/>
        <end position="424"/>
    </location>
</feature>
<feature type="region of interest" description="Disordered" evidence="4">
    <location>
        <begin position="97"/>
        <end position="119"/>
    </location>
</feature>
<feature type="compositionally biased region" description="Low complexity" evidence="4">
    <location>
        <begin position="520"/>
        <end position="534"/>
    </location>
</feature>
<sequence length="781" mass="83907">MSEILKKTNMSTSSTTTTTTAPTQVATSIKPVINNTMSTGSGTNKLNNATTNNCTGNTAIPAPVAMPNGIPITPSMAAAGVTSNGVAPFAESSKALSAGGSNCSDTSSSKSEVTSNNLANTKEKTPMCLINELARFNKVQHQYVLTDEQGPAHKKVFFVKLLLGDTEEYFASGPSIKKAQHIAAAQALEKTQFKHPPPKQTKTSITARIAESVTATVELNAIAMKRGELAEYRPMEMHQPQFYPPPSLDFRGMYNQRYHYPRFPRMYYVSLKVGQREFIGQGTCRQGARHNAAEKAIHVLRGLPVTPEKKPETKPASATETETVEENSDDVIKSEISLVHEIALKRNMNVDFKVVHESGPPHMRQFVTSCRCGSFETQGEGNSKKLSKKRAAISMLEELRRLTPLPPSVMNRPKKALPTKKKQRNIVKLQKAAPDYGVGINPISRLIQIQQAKKEREPVYSLVMEQGLPRHREFVMEVSVGDRSCNGVGPNKKLAKRSAAESMLQHLGYSRPVPQPSKPAIKTSAAAADATSVTNSGDKKVTFFDTEGNSSSRQLAPGLILMPEGARLMNNTSTSESGVSNMTQPYTPLTHHAGGTSPANPLNRAPGAPLQAMSGGGEKLVGMQTVMAIAKELLETGFSPTAESLRGKSDNGLHDMKLVRPKQQLLYLADILGVQVQFTDLPKGCNKSDYTSLVSLLMSPQRLSHGSGPTVEASHDMASHAALKSLAEGGLRDKVPDNMGAGDGPHVKTEVGGTGEKRASSEIGTHCGVAVTTAPDPVASN</sequence>
<feature type="region of interest" description="Disordered" evidence="4">
    <location>
        <begin position="405"/>
        <end position="424"/>
    </location>
</feature>
<dbReference type="GO" id="GO:0003729">
    <property type="term" value="F:mRNA binding"/>
    <property type="evidence" value="ECO:0007669"/>
    <property type="project" value="TreeGrafter"/>
</dbReference>
<dbReference type="InterPro" id="IPR044464">
    <property type="entry name" value="STAU2_DSRM_2"/>
</dbReference>
<dbReference type="InterPro" id="IPR014720">
    <property type="entry name" value="dsRBD_dom"/>
</dbReference>
<gene>
    <name evidence="6" type="ORF">NP493_28g06037</name>
</gene>
<dbReference type="GO" id="GO:0008298">
    <property type="term" value="P:intracellular mRNA localization"/>
    <property type="evidence" value="ECO:0007669"/>
    <property type="project" value="TreeGrafter"/>
</dbReference>
<dbReference type="SMART" id="SM00358">
    <property type="entry name" value="DSRM"/>
    <property type="match status" value="4"/>
</dbReference>
<dbReference type="PANTHER" id="PTHR46054">
    <property type="entry name" value="MATERNAL EFFECT PROTEIN STAUFEN"/>
    <property type="match status" value="1"/>
</dbReference>
<feature type="compositionally biased region" description="Low complexity" evidence="4">
    <location>
        <begin position="11"/>
        <end position="20"/>
    </location>
</feature>
<dbReference type="AlphaFoldDB" id="A0AAD9UKF5"/>
<dbReference type="InterPro" id="IPR032478">
    <property type="entry name" value="Staufen_C"/>
</dbReference>
<evidence type="ECO:0000256" key="3">
    <source>
        <dbReference type="PROSITE-ProRule" id="PRU00266"/>
    </source>
</evidence>